<sequence>MNNRLLDDDHDDDNDSLLTPGLNQQQQQQQAFNSNTTQASKTNKKWWNLKKDRKSHVVCWMMILGSGLLLTSIGIVSMVLLVIYSPTPKEILNGTSPISEKQWKEIVLETFGVVSGFVIASQAQREVGTKSTSVIAVLKNINFVTKLRTASITLYPIYPSTLNPSVTIPYNESMRIVGYKSSNTISFTVTSLTIIGEVLDKLIELGVTQISSINMQANETAVNNAREQALSLAVQDAKSKIEKVVATLNPDLTIETIRSRMYTYDVNIDSVNRPIPIAFPYFAQGASYRMDAAQSQSVPVVGGDQTIDSYVTVKMVFRQQQQQ</sequence>
<dbReference type="PANTHER" id="PTHR34387:SF1">
    <property type="entry name" value="PERIPLASMIC IMMUNOGENIC PROTEIN"/>
    <property type="match status" value="1"/>
</dbReference>
<protein>
    <submittedName>
        <fullName evidence="3">Predicted protein</fullName>
    </submittedName>
</protein>
<dbReference type="InterPro" id="IPR052022">
    <property type="entry name" value="26kDa_periplasmic_antigen"/>
</dbReference>
<evidence type="ECO:0000256" key="2">
    <source>
        <dbReference type="SAM" id="Phobius"/>
    </source>
</evidence>
<keyword evidence="2" id="KW-0812">Transmembrane</keyword>
<dbReference type="KEGG" id="ngr:NAEGRDRAFT_65191"/>
<keyword evidence="2" id="KW-0472">Membrane</keyword>
<dbReference type="Gene3D" id="3.30.70.2970">
    <property type="entry name" value="Protein of unknown function (DUF541), domain 2"/>
    <property type="match status" value="1"/>
</dbReference>
<accession>D2V8K5</accession>
<dbReference type="AlphaFoldDB" id="D2V8K5"/>
<dbReference type="PANTHER" id="PTHR34387">
    <property type="entry name" value="SLR1258 PROTEIN"/>
    <property type="match status" value="1"/>
</dbReference>
<dbReference type="Gene3D" id="3.30.110.170">
    <property type="entry name" value="Protein of unknown function (DUF541), domain 1"/>
    <property type="match status" value="1"/>
</dbReference>
<name>D2V8K5_NAEGR</name>
<dbReference type="VEuPathDB" id="AmoebaDB:NAEGRDRAFT_65191"/>
<keyword evidence="4" id="KW-1185">Reference proteome</keyword>
<dbReference type="RefSeq" id="XP_002679447.1">
    <property type="nucleotide sequence ID" value="XM_002679401.1"/>
</dbReference>
<reference evidence="3 4" key="1">
    <citation type="journal article" date="2010" name="Cell">
        <title>The genome of Naegleria gruberi illuminates early eukaryotic versatility.</title>
        <authorList>
            <person name="Fritz-Laylin L.K."/>
            <person name="Prochnik S.E."/>
            <person name="Ginger M.L."/>
            <person name="Dacks J.B."/>
            <person name="Carpenter M.L."/>
            <person name="Field M.C."/>
            <person name="Kuo A."/>
            <person name="Paredez A."/>
            <person name="Chapman J."/>
            <person name="Pham J."/>
            <person name="Shu S."/>
            <person name="Neupane R."/>
            <person name="Cipriano M."/>
            <person name="Mancuso J."/>
            <person name="Tu H."/>
            <person name="Salamov A."/>
            <person name="Lindquist E."/>
            <person name="Shapiro H."/>
            <person name="Lucas S."/>
            <person name="Grigoriev I.V."/>
            <person name="Cande W.Z."/>
            <person name="Fulton C."/>
            <person name="Rokhsar D.S."/>
            <person name="Dawson S.C."/>
        </authorList>
    </citation>
    <scope>NUCLEOTIDE SEQUENCE [LARGE SCALE GENOMIC DNA]</scope>
    <source>
        <strain evidence="3 4">NEG-M</strain>
    </source>
</reference>
<dbReference type="Proteomes" id="UP000006671">
    <property type="component" value="Unassembled WGS sequence"/>
</dbReference>
<evidence type="ECO:0000313" key="3">
    <source>
        <dbReference type="EMBL" id="EFC46703.1"/>
    </source>
</evidence>
<dbReference type="InterPro" id="IPR007497">
    <property type="entry name" value="SIMPL/DUF541"/>
</dbReference>
<dbReference type="Pfam" id="PF04402">
    <property type="entry name" value="SIMPL"/>
    <property type="match status" value="1"/>
</dbReference>
<evidence type="ECO:0000256" key="1">
    <source>
        <dbReference type="SAM" id="MobiDB-lite"/>
    </source>
</evidence>
<proteinExistence type="predicted"/>
<dbReference type="EMBL" id="GG738857">
    <property type="protein sequence ID" value="EFC46703.1"/>
    <property type="molecule type" value="Genomic_DNA"/>
</dbReference>
<keyword evidence="2" id="KW-1133">Transmembrane helix</keyword>
<organism evidence="4">
    <name type="scientific">Naegleria gruberi</name>
    <name type="common">Amoeba</name>
    <dbReference type="NCBI Taxonomy" id="5762"/>
    <lineage>
        <taxon>Eukaryota</taxon>
        <taxon>Discoba</taxon>
        <taxon>Heterolobosea</taxon>
        <taxon>Tetramitia</taxon>
        <taxon>Eutetramitia</taxon>
        <taxon>Vahlkampfiidae</taxon>
        <taxon>Naegleria</taxon>
    </lineage>
</organism>
<dbReference type="GeneID" id="8860028"/>
<dbReference type="GO" id="GO:0006974">
    <property type="term" value="P:DNA damage response"/>
    <property type="evidence" value="ECO:0007669"/>
    <property type="project" value="TreeGrafter"/>
</dbReference>
<feature type="transmembrane region" description="Helical" evidence="2">
    <location>
        <begin position="57"/>
        <end position="84"/>
    </location>
</feature>
<dbReference type="OrthoDB" id="293665at2759"/>
<feature type="region of interest" description="Disordered" evidence="1">
    <location>
        <begin position="1"/>
        <end position="39"/>
    </location>
</feature>
<gene>
    <name evidence="3" type="ORF">NAEGRDRAFT_65191</name>
</gene>
<dbReference type="InParanoid" id="D2V8K5"/>
<evidence type="ECO:0000313" key="4">
    <source>
        <dbReference type="Proteomes" id="UP000006671"/>
    </source>
</evidence>